<gene>
    <name evidence="1" type="ORF">FHY32_003698</name>
</gene>
<dbReference type="AlphaFoldDB" id="A0AAW3U9T5"/>
<dbReference type="Proteomes" id="UP000576603">
    <property type="component" value="Unassembled WGS sequence"/>
</dbReference>
<name>A0AAW3U9T5_XANEU</name>
<accession>A0AAW3U9T5</accession>
<dbReference type="RefSeq" id="WP_184422777.1">
    <property type="nucleotide sequence ID" value="NZ_JACHNK010000009.1"/>
</dbReference>
<organism evidence="1 2">
    <name type="scientific">Xanthomonas euvesicatoria</name>
    <dbReference type="NCBI Taxonomy" id="456327"/>
    <lineage>
        <taxon>Bacteria</taxon>
        <taxon>Pseudomonadati</taxon>
        <taxon>Pseudomonadota</taxon>
        <taxon>Gammaproteobacteria</taxon>
        <taxon>Lysobacterales</taxon>
        <taxon>Lysobacteraceae</taxon>
        <taxon>Xanthomonas</taxon>
    </lineage>
</organism>
<comment type="caution">
    <text evidence="1">The sequence shown here is derived from an EMBL/GenBank/DDBJ whole genome shotgun (WGS) entry which is preliminary data.</text>
</comment>
<sequence>MYSPACAVVVAAVFGEGMRCAGCVGIDVDNAMTTWVGCEDLQACALRLDRIAVGTGSPVDVRVVE</sequence>
<evidence type="ECO:0000313" key="1">
    <source>
        <dbReference type="EMBL" id="MBB4725300.1"/>
    </source>
</evidence>
<protein>
    <submittedName>
        <fullName evidence="1">Uncharacterized protein</fullName>
    </submittedName>
</protein>
<reference evidence="1 2" key="1">
    <citation type="submission" date="2020-08" db="EMBL/GenBank/DDBJ databases">
        <title>Studying the diversity of plant-associated saprophytic bacteria and their role in host health and plant-pathogen interactions.</title>
        <authorList>
            <person name="Potnis N."/>
        </authorList>
    </citation>
    <scope>NUCLEOTIDE SEQUENCE [LARGE SCALE GENOMIC DNA]</scope>
    <source>
        <strain evidence="1 2">CFBP 7922</strain>
    </source>
</reference>
<evidence type="ECO:0000313" key="2">
    <source>
        <dbReference type="Proteomes" id="UP000576603"/>
    </source>
</evidence>
<dbReference type="EMBL" id="JACHNL010000009">
    <property type="protein sequence ID" value="MBB4725300.1"/>
    <property type="molecule type" value="Genomic_DNA"/>
</dbReference>
<proteinExistence type="predicted"/>